<keyword evidence="6" id="KW-0805">Transcription regulation</keyword>
<dbReference type="EMBL" id="CAKKTJ010000219">
    <property type="protein sequence ID" value="CAH0478176.1"/>
    <property type="molecule type" value="Genomic_DNA"/>
</dbReference>
<evidence type="ECO:0000256" key="3">
    <source>
        <dbReference type="ARBA" id="ARBA00022723"/>
    </source>
</evidence>
<evidence type="ECO:0000256" key="5">
    <source>
        <dbReference type="ARBA" id="ARBA00022833"/>
    </source>
</evidence>
<dbReference type="GO" id="GO:0001006">
    <property type="term" value="F:RNA polymerase III type 3 promoter sequence-specific DNA binding"/>
    <property type="evidence" value="ECO:0007669"/>
    <property type="project" value="TreeGrafter"/>
</dbReference>
<evidence type="ECO:0000256" key="1">
    <source>
        <dbReference type="ARBA" id="ARBA00004123"/>
    </source>
</evidence>
<dbReference type="GO" id="GO:0008270">
    <property type="term" value="F:zinc ion binding"/>
    <property type="evidence" value="ECO:0007669"/>
    <property type="project" value="UniProtKB-KW"/>
</dbReference>
<dbReference type="InterPro" id="IPR011665">
    <property type="entry name" value="BRF1_TBP-bd_dom"/>
</dbReference>
<dbReference type="PRINTS" id="PR00685">
    <property type="entry name" value="TIFACTORIIB"/>
</dbReference>
<dbReference type="InterPro" id="IPR013150">
    <property type="entry name" value="TFIIB_cyclin"/>
</dbReference>
<comment type="caution">
    <text evidence="14">The sequence shown here is derived from an EMBL/GenBank/DDBJ whole genome shotgun (WGS) entry which is preliminary data.</text>
</comment>
<evidence type="ECO:0000256" key="11">
    <source>
        <dbReference type="PROSITE-ProRule" id="PRU00469"/>
    </source>
</evidence>
<feature type="region of interest" description="Disordered" evidence="12">
    <location>
        <begin position="468"/>
        <end position="518"/>
    </location>
</feature>
<dbReference type="PANTHER" id="PTHR11618:SF4">
    <property type="entry name" value="TRANSCRIPTION FACTOR IIIB 90 KDA SUBUNIT"/>
    <property type="match status" value="1"/>
</dbReference>
<dbReference type="SUPFAM" id="SSF57783">
    <property type="entry name" value="Zinc beta-ribbon"/>
    <property type="match status" value="1"/>
</dbReference>
<dbReference type="PROSITE" id="PS51134">
    <property type="entry name" value="ZF_TFIIB"/>
    <property type="match status" value="1"/>
</dbReference>
<dbReference type="Pfam" id="PF00382">
    <property type="entry name" value="TFIIB"/>
    <property type="match status" value="2"/>
</dbReference>
<dbReference type="PANTHER" id="PTHR11618">
    <property type="entry name" value="TRANSCRIPTION INITIATION FACTOR IIB-RELATED"/>
    <property type="match status" value="1"/>
</dbReference>
<evidence type="ECO:0000256" key="8">
    <source>
        <dbReference type="ARBA" id="ARBA00023163"/>
    </source>
</evidence>
<dbReference type="GO" id="GO:0070897">
    <property type="term" value="P:transcription preinitiation complex assembly"/>
    <property type="evidence" value="ECO:0007669"/>
    <property type="project" value="InterPro"/>
</dbReference>
<dbReference type="CDD" id="cd20553">
    <property type="entry name" value="CYCLIN_TFIIIB90_rpt1"/>
    <property type="match status" value="1"/>
</dbReference>
<dbReference type="CDD" id="cd20554">
    <property type="entry name" value="CYCLIN_TFIIIB90_rpt2"/>
    <property type="match status" value="1"/>
</dbReference>
<organism evidence="14 15">
    <name type="scientific">Peronospora belbahrii</name>
    <dbReference type="NCBI Taxonomy" id="622444"/>
    <lineage>
        <taxon>Eukaryota</taxon>
        <taxon>Sar</taxon>
        <taxon>Stramenopiles</taxon>
        <taxon>Oomycota</taxon>
        <taxon>Peronosporomycetes</taxon>
        <taxon>Peronosporales</taxon>
        <taxon>Peronosporaceae</taxon>
        <taxon>Peronospora</taxon>
    </lineage>
</organism>
<evidence type="ECO:0000256" key="9">
    <source>
        <dbReference type="ARBA" id="ARBA00023242"/>
    </source>
</evidence>
<accession>A0AAU9KUU7</accession>
<dbReference type="InterPro" id="IPR013137">
    <property type="entry name" value="Znf_TFIIB"/>
</dbReference>
<proteinExistence type="inferred from homology"/>
<comment type="subcellular location">
    <subcellularLocation>
        <location evidence="1">Nucleus</location>
    </subcellularLocation>
</comment>
<dbReference type="InterPro" id="IPR036915">
    <property type="entry name" value="Cyclin-like_sf"/>
</dbReference>
<keyword evidence="3" id="KW-0479">Metal-binding</keyword>
<evidence type="ECO:0000256" key="7">
    <source>
        <dbReference type="ARBA" id="ARBA00023159"/>
    </source>
</evidence>
<keyword evidence="8" id="KW-0804">Transcription</keyword>
<dbReference type="InterPro" id="IPR000812">
    <property type="entry name" value="TFIIB"/>
</dbReference>
<dbReference type="InterPro" id="IPR013763">
    <property type="entry name" value="Cyclin-like_dom"/>
</dbReference>
<protein>
    <recommendedName>
        <fullName evidence="10">B-related factor 1</fullName>
    </recommendedName>
</protein>
<evidence type="ECO:0000313" key="15">
    <source>
        <dbReference type="Proteomes" id="UP001160483"/>
    </source>
</evidence>
<dbReference type="SUPFAM" id="SSF47954">
    <property type="entry name" value="Cyclin-like"/>
    <property type="match status" value="2"/>
</dbReference>
<gene>
    <name evidence="14" type="ORF">PBS003_LOCUS4887</name>
</gene>
<dbReference type="GO" id="GO:0005634">
    <property type="term" value="C:nucleus"/>
    <property type="evidence" value="ECO:0007669"/>
    <property type="project" value="UniProtKB-SubCell"/>
</dbReference>
<dbReference type="GO" id="GO:0017025">
    <property type="term" value="F:TBP-class protein binding"/>
    <property type="evidence" value="ECO:0007669"/>
    <property type="project" value="InterPro"/>
</dbReference>
<sequence>MAKSICPTCSCTEIDVVDISGEAVCVSCGTILEENNIVSSIEFQESSGGAHSVVGQFVSATASKSYGNIGTSGRNYGVESRANTLANGKKKIRQIAGMLRLGDHYVDSAFRLFALALQRNFTHGRKTQTVIAACIYIVCRRERSPHLLIDFSDKLQINVYVLGGVFLKFCKLLQIHLPLIDPSLYIHRFASQLNFAGKTHSIATTALRLVATMKRDWIETGRRPSGICGAALLIAARSQSITCSLHDVMDVVNIGERTLKQRLYEFSLTPTAQLTYDQVGKLEMSRVECDPPSFQRHREKEVIEMMLAKSEILSLEQKSDLKQLKRVRSHLDDDSDDECKGSALAIGLLGKNTQLIRDEEMSRLLSGVAYCKKKQAQALLGSNGAIVRFNGLLNEKGLAGGDDDEDIDYGFDNANDQIVNRASRLAAHEVLLHVRKKSARYMMRKRDETTFYKTVERDLTLALEEDNSLAKVSRSGEKGKSDNANGNTEHITNSTFSADDEDCSPKARRRRPRGIANASIDREEWGRQRLSGDTYEHEEAIEDLNAEDKVVEEEVAMGKECFEEKIVDTLSDLDDDEINSLLLTREEAEKKRLLWEKMNKDFIQEQEQKRLLSLLAPDVSKKKRRKKTLDVNAPPPDTAQHAIYVSIQIKKPKNQLRSHRRTVWGSGEQRFLIRIAS</sequence>
<evidence type="ECO:0000256" key="4">
    <source>
        <dbReference type="ARBA" id="ARBA00022771"/>
    </source>
</evidence>
<dbReference type="FunFam" id="1.10.472.10:FF:000066">
    <property type="entry name" value="Transcription factor IIIB subunit"/>
    <property type="match status" value="1"/>
</dbReference>
<name>A0AAU9KUU7_9STRA</name>
<evidence type="ECO:0000259" key="13">
    <source>
        <dbReference type="PROSITE" id="PS51134"/>
    </source>
</evidence>
<dbReference type="AlphaFoldDB" id="A0AAU9KUU7"/>
<comment type="similarity">
    <text evidence="2">Belongs to the TFIIB family.</text>
</comment>
<dbReference type="GO" id="GO:0097550">
    <property type="term" value="C:transcription preinitiation complex"/>
    <property type="evidence" value="ECO:0007669"/>
    <property type="project" value="TreeGrafter"/>
</dbReference>
<evidence type="ECO:0000256" key="10">
    <source>
        <dbReference type="ARBA" id="ARBA00031009"/>
    </source>
</evidence>
<keyword evidence="7" id="KW-0010">Activator</keyword>
<dbReference type="GO" id="GO:0000126">
    <property type="term" value="C:transcription factor TFIIIB complex"/>
    <property type="evidence" value="ECO:0007669"/>
    <property type="project" value="TreeGrafter"/>
</dbReference>
<dbReference type="GO" id="GO:0000995">
    <property type="term" value="F:RNA polymerase III general transcription initiation factor activity"/>
    <property type="evidence" value="ECO:0007669"/>
    <property type="project" value="TreeGrafter"/>
</dbReference>
<feature type="compositionally biased region" description="Polar residues" evidence="12">
    <location>
        <begin position="482"/>
        <end position="497"/>
    </location>
</feature>
<dbReference type="Proteomes" id="UP001160483">
    <property type="component" value="Unassembled WGS sequence"/>
</dbReference>
<keyword evidence="5" id="KW-0862">Zinc</keyword>
<dbReference type="Gene3D" id="1.10.472.10">
    <property type="entry name" value="Cyclin-like"/>
    <property type="match status" value="2"/>
</dbReference>
<evidence type="ECO:0000256" key="2">
    <source>
        <dbReference type="ARBA" id="ARBA00010857"/>
    </source>
</evidence>
<dbReference type="Pfam" id="PF07741">
    <property type="entry name" value="BRF1"/>
    <property type="match status" value="1"/>
</dbReference>
<evidence type="ECO:0000256" key="12">
    <source>
        <dbReference type="SAM" id="MobiDB-lite"/>
    </source>
</evidence>
<feature type="domain" description="TFIIB-type" evidence="13">
    <location>
        <begin position="2"/>
        <end position="33"/>
    </location>
</feature>
<keyword evidence="9" id="KW-0539">Nucleus</keyword>
<reference evidence="14" key="1">
    <citation type="submission" date="2021-11" db="EMBL/GenBank/DDBJ databases">
        <authorList>
            <person name="Islam A."/>
            <person name="Islam S."/>
            <person name="Flora M.S."/>
            <person name="Rahman M."/>
            <person name="Ziaur R.M."/>
            <person name="Epstein J.H."/>
            <person name="Hassan M."/>
            <person name="Klassen M."/>
            <person name="Woodard K."/>
            <person name="Webb A."/>
            <person name="Webby R.J."/>
            <person name="El Zowalaty M.E."/>
        </authorList>
    </citation>
    <scope>NUCLEOTIDE SEQUENCE</scope>
    <source>
        <strain evidence="14">Pbs3</strain>
    </source>
</reference>
<evidence type="ECO:0000313" key="14">
    <source>
        <dbReference type="EMBL" id="CAH0478176.1"/>
    </source>
</evidence>
<keyword evidence="4 11" id="KW-0863">Zinc-finger</keyword>
<dbReference type="FunFam" id="1.10.472.10:FF:000007">
    <property type="entry name" value="Transcription factor IIIB 90 kDa subunit"/>
    <property type="match status" value="1"/>
</dbReference>
<dbReference type="SMART" id="SM00385">
    <property type="entry name" value="CYCLIN"/>
    <property type="match status" value="2"/>
</dbReference>
<evidence type="ECO:0000256" key="6">
    <source>
        <dbReference type="ARBA" id="ARBA00023015"/>
    </source>
</evidence>
<dbReference type="Gene3D" id="1.20.5.650">
    <property type="entry name" value="Single helix bin"/>
    <property type="match status" value="1"/>
</dbReference>